<evidence type="ECO:0000313" key="5">
    <source>
        <dbReference type="Proteomes" id="UP001230156"/>
    </source>
</evidence>
<proteinExistence type="predicted"/>
<dbReference type="SUPFAM" id="SSF46689">
    <property type="entry name" value="Homeodomain-like"/>
    <property type="match status" value="2"/>
</dbReference>
<keyword evidence="5" id="KW-1185">Reference proteome</keyword>
<dbReference type="PANTHER" id="PTHR43436">
    <property type="entry name" value="ARAC-FAMILY TRANSCRIPTIONAL REGULATOR"/>
    <property type="match status" value="1"/>
</dbReference>
<dbReference type="EMBL" id="JAUYVI010000005">
    <property type="protein sequence ID" value="MDQ7249160.1"/>
    <property type="molecule type" value="Genomic_DNA"/>
</dbReference>
<evidence type="ECO:0000259" key="3">
    <source>
        <dbReference type="PROSITE" id="PS01124"/>
    </source>
</evidence>
<dbReference type="InterPro" id="IPR009594">
    <property type="entry name" value="Tscrpt_reg_HTH_AraC_N"/>
</dbReference>
<dbReference type="PANTHER" id="PTHR43436:SF1">
    <property type="entry name" value="TRANSCRIPTIONAL REGULATORY PROTEIN"/>
    <property type="match status" value="1"/>
</dbReference>
<dbReference type="InterPro" id="IPR009057">
    <property type="entry name" value="Homeodomain-like_sf"/>
</dbReference>
<dbReference type="RefSeq" id="WP_379956849.1">
    <property type="nucleotide sequence ID" value="NZ_JAUYVI010000005.1"/>
</dbReference>
<dbReference type="Pfam" id="PF06719">
    <property type="entry name" value="AraC_N"/>
    <property type="match status" value="1"/>
</dbReference>
<name>A0ABU0YN72_9PROT</name>
<evidence type="ECO:0000313" key="4">
    <source>
        <dbReference type="EMBL" id="MDQ7249160.1"/>
    </source>
</evidence>
<dbReference type="PROSITE" id="PS01124">
    <property type="entry name" value="HTH_ARAC_FAMILY_2"/>
    <property type="match status" value="1"/>
</dbReference>
<dbReference type="InterPro" id="IPR018060">
    <property type="entry name" value="HTH_AraC"/>
</dbReference>
<keyword evidence="1" id="KW-0805">Transcription regulation</keyword>
<evidence type="ECO:0000256" key="2">
    <source>
        <dbReference type="ARBA" id="ARBA00023163"/>
    </source>
</evidence>
<dbReference type="Pfam" id="PF12833">
    <property type="entry name" value="HTH_18"/>
    <property type="match status" value="1"/>
</dbReference>
<evidence type="ECO:0000256" key="1">
    <source>
        <dbReference type="ARBA" id="ARBA00023015"/>
    </source>
</evidence>
<keyword evidence="2" id="KW-0804">Transcription</keyword>
<sequence>MIDLLKAVRRYAAAHADGNGIAETPVPGLTIVHAAAPSDLVYAISRPLVCLVVQGSKRVTLGKQDFAFAAGDSLLITADVPTVSQITQASVAAPYLSLVLELDPTLIADLAAAMKATRVPDARPVRVDPTETEVADAALRLIRLLDRPAAVPVLQWQLVREMHYWLLAGRHGAAIRNLAWPGGHAQRVARAVAILRAEYARPLRVEHLAAEAGMSPSSFHQHFRAVTSLSPLQFQKHLRLIEAKRLMLSEGANAASAAFAVGYESVSQFTREYHRMFGAPPVRSTKAARGKSRAAA</sequence>
<dbReference type="Proteomes" id="UP001230156">
    <property type="component" value="Unassembled WGS sequence"/>
</dbReference>
<feature type="domain" description="HTH araC/xylS-type" evidence="3">
    <location>
        <begin position="189"/>
        <end position="287"/>
    </location>
</feature>
<comment type="caution">
    <text evidence="4">The sequence shown here is derived from an EMBL/GenBank/DDBJ whole genome shotgun (WGS) entry which is preliminary data.</text>
</comment>
<reference evidence="5" key="1">
    <citation type="submission" date="2023-08" db="EMBL/GenBank/DDBJ databases">
        <title>Rhodospirillaceae gen. nov., a novel taxon isolated from the Yangtze River Yuezi River estuary sludge.</title>
        <authorList>
            <person name="Ruan L."/>
        </authorList>
    </citation>
    <scope>NUCLEOTIDE SEQUENCE [LARGE SCALE GENOMIC DNA]</scope>
    <source>
        <strain evidence="5">R-7</strain>
    </source>
</reference>
<accession>A0ABU0YN72</accession>
<organism evidence="4 5">
    <name type="scientific">Dongia sedimenti</name>
    <dbReference type="NCBI Taxonomy" id="3064282"/>
    <lineage>
        <taxon>Bacteria</taxon>
        <taxon>Pseudomonadati</taxon>
        <taxon>Pseudomonadota</taxon>
        <taxon>Alphaproteobacteria</taxon>
        <taxon>Rhodospirillales</taxon>
        <taxon>Dongiaceae</taxon>
        <taxon>Dongia</taxon>
    </lineage>
</organism>
<protein>
    <submittedName>
        <fullName evidence="4">AraC family transcriptional regulator</fullName>
    </submittedName>
</protein>
<gene>
    <name evidence="4" type="ORF">Q8A70_15845</name>
</gene>
<dbReference type="SMART" id="SM00342">
    <property type="entry name" value="HTH_ARAC"/>
    <property type="match status" value="1"/>
</dbReference>
<dbReference type="Gene3D" id="1.10.10.60">
    <property type="entry name" value="Homeodomain-like"/>
    <property type="match status" value="1"/>
</dbReference>